<keyword evidence="2" id="KW-0067">ATP-binding</keyword>
<feature type="binding site" evidence="2">
    <location>
        <position position="267"/>
    </location>
    <ligand>
        <name>ATP</name>
        <dbReference type="ChEBI" id="CHEBI:30616"/>
    </ligand>
</feature>
<reference evidence="6 7" key="1">
    <citation type="journal article" date="2014" name="Genome Biol. Evol.">
        <title>The secreted proteins of Achlya hypogyna and Thraustotheca clavata identify the ancestral oomycete secretome and reveal gene acquisitions by horizontal gene transfer.</title>
        <authorList>
            <person name="Misner I."/>
            <person name="Blouin N."/>
            <person name="Leonard G."/>
            <person name="Richards T.A."/>
            <person name="Lane C.E."/>
        </authorList>
    </citation>
    <scope>NUCLEOTIDE SEQUENCE [LARGE SCALE GENOMIC DNA]</scope>
    <source>
        <strain evidence="6 7">ATCC 34112</strain>
    </source>
</reference>
<feature type="domain" description="Protein kinase" evidence="5">
    <location>
        <begin position="142"/>
        <end position="404"/>
    </location>
</feature>
<accession>A0A1W0AC76</accession>
<keyword evidence="3" id="KW-0479">Metal-binding</keyword>
<evidence type="ECO:0000256" key="3">
    <source>
        <dbReference type="PIRSR" id="PIRSR000615-3"/>
    </source>
</evidence>
<dbReference type="OrthoDB" id="76895at2759"/>
<dbReference type="InterPro" id="IPR008271">
    <property type="entry name" value="Ser/Thr_kinase_AS"/>
</dbReference>
<dbReference type="InterPro" id="IPR051681">
    <property type="entry name" value="Ser/Thr_Kinases-Pseudokinases"/>
</dbReference>
<evidence type="ECO:0000313" key="6">
    <source>
        <dbReference type="EMBL" id="OQS07893.1"/>
    </source>
</evidence>
<evidence type="ECO:0000256" key="2">
    <source>
        <dbReference type="PIRSR" id="PIRSR000615-2"/>
    </source>
</evidence>
<name>A0A1W0AC76_9STRA</name>
<dbReference type="InterPro" id="IPR011009">
    <property type="entry name" value="Kinase-like_dom_sf"/>
</dbReference>
<comment type="caution">
    <text evidence="6">The sequence shown here is derived from an EMBL/GenBank/DDBJ whole genome shotgun (WGS) entry which is preliminary data.</text>
</comment>
<dbReference type="STRING" id="74557.A0A1W0AC76"/>
<sequence length="410" mass="46221">MDFPTYSALNRLILTTNYSTNYKNFAYTTGNSIDSKDCTSFQTLLPVWPNNHNNVTWDACVNITSRSAMQPEQTNKATSPPKAPASTLTAAIAVSFVALIAIALYALYRRRVHRLRQQWDATDELMDDLEVLSPVRIPMNDVTLFSKMNEGAFGEIYRGQYLGRVVAVKKLLPQKTAILDIQSFIDELQIMARFDCARIVALYGVAWTRPRDITAVIELMDLGDLKEFLSIHRLVPWTRKLQIIRDIVEALVYIHSMSIIHRDMKSRNVLLDSTKGAKITDFGVSKEDFQETMTISVGTYRWMAPEILKDDHYTIAADIFSLGMIMSEIDTHEIPYAQTVNPKTGRAYVDTAIVSMVINGTIQPSFTPTCPPWLKSLALRCLSHEPEARPTAIELDFALSNIAMPDEDAQ</sequence>
<dbReference type="GO" id="GO:0004674">
    <property type="term" value="F:protein serine/threonine kinase activity"/>
    <property type="evidence" value="ECO:0007669"/>
    <property type="project" value="TreeGrafter"/>
</dbReference>
<dbReference type="SMART" id="SM00220">
    <property type="entry name" value="S_TKc"/>
    <property type="match status" value="1"/>
</dbReference>
<evidence type="ECO:0000256" key="1">
    <source>
        <dbReference type="PIRSR" id="PIRSR000615-1"/>
    </source>
</evidence>
<dbReference type="Proteomes" id="UP000243217">
    <property type="component" value="Unassembled WGS sequence"/>
</dbReference>
<dbReference type="AlphaFoldDB" id="A0A1W0AC76"/>
<feature type="binding site" evidence="3">
    <location>
        <position position="268"/>
    </location>
    <ligand>
        <name>Mg(2+)</name>
        <dbReference type="ChEBI" id="CHEBI:18420"/>
    </ligand>
</feature>
<dbReference type="PANTHER" id="PTHR44329:SF214">
    <property type="entry name" value="PROTEIN KINASE DOMAIN-CONTAINING PROTEIN"/>
    <property type="match status" value="1"/>
</dbReference>
<keyword evidence="4" id="KW-0812">Transmembrane</keyword>
<dbReference type="InterPro" id="IPR001245">
    <property type="entry name" value="Ser-Thr/Tyr_kinase_cat_dom"/>
</dbReference>
<feature type="active site" description="Proton acceptor" evidence="1">
    <location>
        <position position="263"/>
    </location>
</feature>
<organism evidence="6 7">
    <name type="scientific">Thraustotheca clavata</name>
    <dbReference type="NCBI Taxonomy" id="74557"/>
    <lineage>
        <taxon>Eukaryota</taxon>
        <taxon>Sar</taxon>
        <taxon>Stramenopiles</taxon>
        <taxon>Oomycota</taxon>
        <taxon>Saprolegniomycetes</taxon>
        <taxon>Saprolegniales</taxon>
        <taxon>Achlyaceae</taxon>
        <taxon>Thraustotheca</taxon>
    </lineage>
</organism>
<gene>
    <name evidence="6" type="ORF">THRCLA_00135</name>
</gene>
<keyword evidence="7" id="KW-1185">Reference proteome</keyword>
<keyword evidence="6" id="KW-0418">Kinase</keyword>
<dbReference type="InterPro" id="IPR000719">
    <property type="entry name" value="Prot_kinase_dom"/>
</dbReference>
<proteinExistence type="predicted"/>
<dbReference type="Pfam" id="PF00069">
    <property type="entry name" value="Pkinase"/>
    <property type="match status" value="1"/>
</dbReference>
<dbReference type="GO" id="GO:0046872">
    <property type="term" value="F:metal ion binding"/>
    <property type="evidence" value="ECO:0007669"/>
    <property type="project" value="UniProtKB-KW"/>
</dbReference>
<dbReference type="SUPFAM" id="SSF56112">
    <property type="entry name" value="Protein kinase-like (PK-like)"/>
    <property type="match status" value="1"/>
</dbReference>
<dbReference type="PANTHER" id="PTHR44329">
    <property type="entry name" value="SERINE/THREONINE-PROTEIN KINASE TNNI3K-RELATED"/>
    <property type="match status" value="1"/>
</dbReference>
<feature type="binding site" evidence="3">
    <location>
        <position position="281"/>
    </location>
    <ligand>
        <name>Mg(2+)</name>
        <dbReference type="ChEBI" id="CHEBI:18420"/>
    </ligand>
</feature>
<dbReference type="Gene3D" id="1.10.510.10">
    <property type="entry name" value="Transferase(Phosphotransferase) domain 1"/>
    <property type="match status" value="1"/>
</dbReference>
<keyword evidence="4" id="KW-0472">Membrane</keyword>
<dbReference type="EMBL" id="JNBS01000043">
    <property type="protein sequence ID" value="OQS07893.1"/>
    <property type="molecule type" value="Genomic_DNA"/>
</dbReference>
<feature type="transmembrane region" description="Helical" evidence="4">
    <location>
        <begin position="88"/>
        <end position="108"/>
    </location>
</feature>
<dbReference type="GO" id="GO:0005524">
    <property type="term" value="F:ATP binding"/>
    <property type="evidence" value="ECO:0007669"/>
    <property type="project" value="UniProtKB-KW"/>
</dbReference>
<dbReference type="PROSITE" id="PS00108">
    <property type="entry name" value="PROTEIN_KINASE_ST"/>
    <property type="match status" value="1"/>
</dbReference>
<evidence type="ECO:0000256" key="4">
    <source>
        <dbReference type="SAM" id="Phobius"/>
    </source>
</evidence>
<evidence type="ECO:0000259" key="5">
    <source>
        <dbReference type="PROSITE" id="PS50011"/>
    </source>
</evidence>
<keyword evidence="6" id="KW-0808">Transferase</keyword>
<dbReference type="PROSITE" id="PS50011">
    <property type="entry name" value="PROTEIN_KINASE_DOM"/>
    <property type="match status" value="1"/>
</dbReference>
<evidence type="ECO:0000313" key="7">
    <source>
        <dbReference type="Proteomes" id="UP000243217"/>
    </source>
</evidence>
<keyword evidence="3" id="KW-0460">Magnesium</keyword>
<keyword evidence="4" id="KW-1133">Transmembrane helix</keyword>
<protein>
    <submittedName>
        <fullName evidence="6">Kinase</fullName>
    </submittedName>
</protein>
<keyword evidence="2" id="KW-0547">Nucleotide-binding</keyword>
<dbReference type="PRINTS" id="PR00109">
    <property type="entry name" value="TYRKINASE"/>
</dbReference>